<dbReference type="Proteomes" id="UP000192276">
    <property type="component" value="Unassembled WGS sequence"/>
</dbReference>
<dbReference type="AlphaFoldDB" id="A0A1V9F5N6"/>
<dbReference type="STRING" id="550983.A4R26_06760"/>
<accession>A0A1V9F5N6</accession>
<evidence type="ECO:0000313" key="1">
    <source>
        <dbReference type="EMBL" id="OQP53664.1"/>
    </source>
</evidence>
<dbReference type="Gene3D" id="1.25.40.390">
    <property type="match status" value="1"/>
</dbReference>
<dbReference type="Pfam" id="PF12771">
    <property type="entry name" value="SusD-like_2"/>
    <property type="match status" value="1"/>
</dbReference>
<sequence>MKRGLIYIWLAVFALVTGCKKDFDAINTDPNQVAPSNFNSDYFLSGSQWNYINGITGYNGAILFQSGWAQILASTTSGAANYYSNMDKYVPSGQTNDYSGRGFDLGYKSARLSQEIIKNYADNPEKVNVVSAATVMKVLAMQFVTDLYGDVPYSQALQAAANITQPVYDKQQDIYNSMLTELDEALSKFDASKPKPAADLFPYAGDVDKWRKFGYSLMLRVAMRLTKVDLAKAQQYAEKAAAGGTLSSVSEDAYIRGDNASGYRSENSRSLITPADFYQVKWSKTLIDFLKATNDPRVSAIAELPPAGIAGAQNPDLTGNNTFANQMGLPNGWDLNGGATDITNAPGYPGASGNDPIGNYSRPRQAVYTNLNSPQFVLTYAESELLLAEAKVRGWNVGATTAAMHYANAVSAGLQSLSAFGPAATIAPATANAYAAAHPLNTSSTAASLKQINEQYWATTGILLNFVEAWNNWRRSGYPLLTPVVYPGNFSGGNIPRRQLYPTTEASINPANYRSAVGSLTAGDVFQSRVWWDK</sequence>
<dbReference type="RefSeq" id="WP_081169549.1">
    <property type="nucleotide sequence ID" value="NZ_LWBP01000210.1"/>
</dbReference>
<protein>
    <recommendedName>
        <fullName evidence="3">SusD/RagB family nutrient-binding outer membrane lipoprotein</fullName>
    </recommendedName>
</protein>
<dbReference type="InterPro" id="IPR041662">
    <property type="entry name" value="SusD-like_2"/>
</dbReference>
<dbReference type="EMBL" id="LWBP01000210">
    <property type="protein sequence ID" value="OQP53664.1"/>
    <property type="molecule type" value="Genomic_DNA"/>
</dbReference>
<reference evidence="2" key="1">
    <citation type="submission" date="2016-04" db="EMBL/GenBank/DDBJ databases">
        <authorList>
            <person name="Chen L."/>
            <person name="Zhuang W."/>
            <person name="Wang G."/>
        </authorList>
    </citation>
    <scope>NUCLEOTIDE SEQUENCE [LARGE SCALE GENOMIC DNA]</scope>
    <source>
        <strain evidence="2">208</strain>
    </source>
</reference>
<organism evidence="1 2">
    <name type="scientific">Niastella populi</name>
    <dbReference type="NCBI Taxonomy" id="550983"/>
    <lineage>
        <taxon>Bacteria</taxon>
        <taxon>Pseudomonadati</taxon>
        <taxon>Bacteroidota</taxon>
        <taxon>Chitinophagia</taxon>
        <taxon>Chitinophagales</taxon>
        <taxon>Chitinophagaceae</taxon>
        <taxon>Niastella</taxon>
    </lineage>
</organism>
<dbReference type="InterPro" id="IPR011990">
    <property type="entry name" value="TPR-like_helical_dom_sf"/>
</dbReference>
<dbReference type="OrthoDB" id="9766256at2"/>
<gene>
    <name evidence="1" type="ORF">A4R26_06760</name>
</gene>
<dbReference type="PROSITE" id="PS51257">
    <property type="entry name" value="PROKAR_LIPOPROTEIN"/>
    <property type="match status" value="1"/>
</dbReference>
<dbReference type="SUPFAM" id="SSF48452">
    <property type="entry name" value="TPR-like"/>
    <property type="match status" value="1"/>
</dbReference>
<comment type="caution">
    <text evidence="1">The sequence shown here is derived from an EMBL/GenBank/DDBJ whole genome shotgun (WGS) entry which is preliminary data.</text>
</comment>
<proteinExistence type="predicted"/>
<keyword evidence="2" id="KW-1185">Reference proteome</keyword>
<evidence type="ECO:0008006" key="3">
    <source>
        <dbReference type="Google" id="ProtNLM"/>
    </source>
</evidence>
<name>A0A1V9F5N6_9BACT</name>
<evidence type="ECO:0000313" key="2">
    <source>
        <dbReference type="Proteomes" id="UP000192276"/>
    </source>
</evidence>